<comment type="caution">
    <text evidence="1">The sequence shown here is derived from an EMBL/GenBank/DDBJ whole genome shotgun (WGS) entry which is preliminary data.</text>
</comment>
<reference evidence="2" key="1">
    <citation type="journal article" date="2019" name="Int. J. Syst. Evol. Microbiol.">
        <title>The Global Catalogue of Microorganisms (GCM) 10K type strain sequencing project: providing services to taxonomists for standard genome sequencing and annotation.</title>
        <authorList>
            <consortium name="The Broad Institute Genomics Platform"/>
            <consortium name="The Broad Institute Genome Sequencing Center for Infectious Disease"/>
            <person name="Wu L."/>
            <person name="Ma J."/>
        </authorList>
    </citation>
    <scope>NUCLEOTIDE SEQUENCE [LARGE SCALE GENOMIC DNA]</scope>
    <source>
        <strain evidence="2">CGMCC 4.7139</strain>
    </source>
</reference>
<keyword evidence="2" id="KW-1185">Reference proteome</keyword>
<evidence type="ECO:0000313" key="2">
    <source>
        <dbReference type="Proteomes" id="UP001595993"/>
    </source>
</evidence>
<gene>
    <name evidence="1" type="ORF">ACFO9E_11130</name>
</gene>
<organism evidence="1 2">
    <name type="scientific">Streptomyces maoxianensis</name>
    <dbReference type="NCBI Taxonomy" id="1459942"/>
    <lineage>
        <taxon>Bacteria</taxon>
        <taxon>Bacillati</taxon>
        <taxon>Actinomycetota</taxon>
        <taxon>Actinomycetes</taxon>
        <taxon>Kitasatosporales</taxon>
        <taxon>Streptomycetaceae</taxon>
        <taxon>Streptomyces</taxon>
    </lineage>
</organism>
<proteinExistence type="predicted"/>
<protein>
    <submittedName>
        <fullName evidence="1">Uncharacterized protein</fullName>
    </submittedName>
</protein>
<dbReference type="EMBL" id="JBHSFE010000010">
    <property type="protein sequence ID" value="MFC4608367.1"/>
    <property type="molecule type" value="Genomic_DNA"/>
</dbReference>
<evidence type="ECO:0000313" key="1">
    <source>
        <dbReference type="EMBL" id="MFC4608367.1"/>
    </source>
</evidence>
<dbReference type="Proteomes" id="UP001595993">
    <property type="component" value="Unassembled WGS sequence"/>
</dbReference>
<accession>A0ABV9G2T5</accession>
<dbReference type="RefSeq" id="WP_381193763.1">
    <property type="nucleotide sequence ID" value="NZ_JBHSFE010000010.1"/>
</dbReference>
<sequence>MNQLVEQKMGLWGSLVVANAAVPLSELGVFEGEPRMERFQERASGWQVWLLEREASLDESQLGQLLAATGRPAMFGYVMDSDCVVVEAIDTKTMTWCGCLDRAAMTAYMAENGESVDAWFLSSSEAAERAVGWASDAGYSVPHAPLIEVFEARSDPLAEELFLRLLDRMGLPRELAEV</sequence>
<name>A0ABV9G2T5_9ACTN</name>